<dbReference type="AlphaFoldDB" id="A0A8S1V347"/>
<name>A0A8S1V347_PAROT</name>
<reference evidence="2" key="1">
    <citation type="submission" date="2021-01" db="EMBL/GenBank/DDBJ databases">
        <authorList>
            <consortium name="Genoscope - CEA"/>
            <person name="William W."/>
        </authorList>
    </citation>
    <scope>NUCLEOTIDE SEQUENCE</scope>
</reference>
<comment type="caution">
    <text evidence="2">The sequence shown here is derived from an EMBL/GenBank/DDBJ whole genome shotgun (WGS) entry which is preliminary data.</text>
</comment>
<organism evidence="2 3">
    <name type="scientific">Paramecium octaurelia</name>
    <dbReference type="NCBI Taxonomy" id="43137"/>
    <lineage>
        <taxon>Eukaryota</taxon>
        <taxon>Sar</taxon>
        <taxon>Alveolata</taxon>
        <taxon>Ciliophora</taxon>
        <taxon>Intramacronucleata</taxon>
        <taxon>Oligohymenophorea</taxon>
        <taxon>Peniculida</taxon>
        <taxon>Parameciidae</taxon>
        <taxon>Paramecium</taxon>
    </lineage>
</organism>
<dbReference type="EMBL" id="CAJJDP010000057">
    <property type="protein sequence ID" value="CAD8171335.1"/>
    <property type="molecule type" value="Genomic_DNA"/>
</dbReference>
<feature type="region of interest" description="Disordered" evidence="1">
    <location>
        <begin position="80"/>
        <end position="103"/>
    </location>
</feature>
<sequence length="219" mass="25393">MKIFEQSFGKQEVFQKTAQFFNPQIGKLNENFQKRRRENSLPQQNLQAIKQILSKTKILQKNVICRKTTIHSMNDSKLENFHSHQSTKQSTKQSTQQSTQDSLDFSNNIPKMQDLIIKHSINPYTALKYKSNFNIKKPILNEYSSWATQQLENTSAVSKISNGLEGKKYVIKVKDPFGQSKKQITQPTRKYSSKSFVNQKAQIKLVNRIFSSRSESLQK</sequence>
<gene>
    <name evidence="2" type="ORF">POCTA_138.1.T0580063</name>
</gene>
<accession>A0A8S1V347</accession>
<dbReference type="OrthoDB" id="298436at2759"/>
<feature type="compositionally biased region" description="Low complexity" evidence="1">
    <location>
        <begin position="86"/>
        <end position="100"/>
    </location>
</feature>
<evidence type="ECO:0000313" key="2">
    <source>
        <dbReference type="EMBL" id="CAD8171335.1"/>
    </source>
</evidence>
<evidence type="ECO:0000313" key="3">
    <source>
        <dbReference type="Proteomes" id="UP000683925"/>
    </source>
</evidence>
<proteinExistence type="predicted"/>
<evidence type="ECO:0000256" key="1">
    <source>
        <dbReference type="SAM" id="MobiDB-lite"/>
    </source>
</evidence>
<dbReference type="Proteomes" id="UP000683925">
    <property type="component" value="Unassembled WGS sequence"/>
</dbReference>
<dbReference type="OMA" id="NNIPKMQ"/>
<protein>
    <submittedName>
        <fullName evidence="2">Uncharacterized protein</fullName>
    </submittedName>
</protein>
<keyword evidence="3" id="KW-1185">Reference proteome</keyword>